<dbReference type="PANTHER" id="PTHR34301">
    <property type="entry name" value="DNA-BINDING PROTEIN-RELATED"/>
    <property type="match status" value="1"/>
</dbReference>
<organism evidence="3">
    <name type="scientific">Thermococcus litoralis</name>
    <dbReference type="NCBI Taxonomy" id="2265"/>
    <lineage>
        <taxon>Archaea</taxon>
        <taxon>Methanobacteriati</taxon>
        <taxon>Methanobacteriota</taxon>
        <taxon>Thermococci</taxon>
        <taxon>Thermococcales</taxon>
        <taxon>Thermococcaceae</taxon>
        <taxon>Thermococcus</taxon>
    </lineage>
</organism>
<reference evidence="3" key="1">
    <citation type="journal article" date="2020" name="mSystems">
        <title>Genome- and Community-Level Interaction Insights into Carbon Utilization and Element Cycling Functions of Hydrothermarchaeota in Hydrothermal Sediment.</title>
        <authorList>
            <person name="Zhou Z."/>
            <person name="Liu Y."/>
            <person name="Xu W."/>
            <person name="Pan J."/>
            <person name="Luo Z.H."/>
            <person name="Li M."/>
        </authorList>
    </citation>
    <scope>NUCLEOTIDE SEQUENCE [LARGE SCALE GENOMIC DNA]</scope>
    <source>
        <strain evidence="3">HyVt-93</strain>
    </source>
</reference>
<dbReference type="InterPro" id="IPR036390">
    <property type="entry name" value="WH_DNA-bd_sf"/>
</dbReference>
<dbReference type="InterPro" id="IPR011579">
    <property type="entry name" value="ATPase_dom"/>
</dbReference>
<dbReference type="AlphaFoldDB" id="A0A7C5JWZ0"/>
<evidence type="ECO:0000259" key="1">
    <source>
        <dbReference type="Pfam" id="PF01637"/>
    </source>
</evidence>
<dbReference type="InterPro" id="IPR027417">
    <property type="entry name" value="P-loop_NTPase"/>
</dbReference>
<dbReference type="SUPFAM" id="SSF46785">
    <property type="entry name" value="Winged helix' DNA-binding domain"/>
    <property type="match status" value="1"/>
</dbReference>
<evidence type="ECO:0000259" key="2">
    <source>
        <dbReference type="Pfam" id="PF21100"/>
    </source>
</evidence>
<dbReference type="InterPro" id="IPR036388">
    <property type="entry name" value="WH-like_DNA-bd_sf"/>
</dbReference>
<gene>
    <name evidence="3" type="ORF">ENL40_01050</name>
</gene>
<sequence length="362" mass="41564">MLFDVQPKTSIDELFGRRAEYLSFLDAIEKRRNFFIITGPRRIGKTSFLYASLNELEKEYGIPYAVIDARAATSLNSKYPQRVIAERLYKAIIRKGFVGGVISKIKGLKIGGIEIETQDKNPDIIDVLSAINEGNELAIIAFDEAQYLRFSNEDLTKLFAWVLDSLHNIVLVFTGSQVGVLDNFLRLDEGNAPLFGRYEVRIPLPRFNPSESLEFLKRGFEEYGIETNERDLLPVVNVLDGVPGWLVHYGAHRVDGLPHDEAIEKVLEKAMTYVQTEFQELDKLSPRYRVVMRVIAKLSEGKGYARWERIKSLAEEELGDEIDEKSMRNYLSKLVDYGFLETIGYGKYRIPDPVMYRVFRRI</sequence>
<comment type="caution">
    <text evidence="3">The sequence shown here is derived from an EMBL/GenBank/DDBJ whole genome shotgun (WGS) entry which is preliminary data.</text>
</comment>
<dbReference type="Gene3D" id="3.40.50.300">
    <property type="entry name" value="P-loop containing nucleotide triphosphate hydrolases"/>
    <property type="match status" value="1"/>
</dbReference>
<evidence type="ECO:0000313" key="3">
    <source>
        <dbReference type="EMBL" id="HHI00058.1"/>
    </source>
</evidence>
<dbReference type="Gene3D" id="1.10.8.60">
    <property type="match status" value="1"/>
</dbReference>
<name>A0A7C5JWZ0_THELI</name>
<dbReference type="InterPro" id="IPR048907">
    <property type="entry name" value="WHD_MCM_arc"/>
</dbReference>
<dbReference type="Pfam" id="PF01637">
    <property type="entry name" value="ATPase_2"/>
    <property type="match status" value="1"/>
</dbReference>
<proteinExistence type="predicted"/>
<dbReference type="Gene3D" id="1.10.10.10">
    <property type="entry name" value="Winged helix-like DNA-binding domain superfamily/Winged helix DNA-binding domain"/>
    <property type="match status" value="1"/>
</dbReference>
<keyword evidence="3" id="KW-0067">ATP-binding</keyword>
<dbReference type="PANTHER" id="PTHR34301:SF8">
    <property type="entry name" value="ATPASE DOMAIN-CONTAINING PROTEIN"/>
    <property type="match status" value="1"/>
</dbReference>
<accession>A0A7C5JWZ0</accession>
<dbReference type="Pfam" id="PF21100">
    <property type="entry name" value="WHD_MCM"/>
    <property type="match status" value="1"/>
</dbReference>
<dbReference type="Proteomes" id="UP000886217">
    <property type="component" value="Unassembled WGS sequence"/>
</dbReference>
<protein>
    <submittedName>
        <fullName evidence="3">ATP-binding protein</fullName>
    </submittedName>
</protein>
<feature type="domain" description="ATPase" evidence="1">
    <location>
        <begin position="29"/>
        <end position="247"/>
    </location>
</feature>
<keyword evidence="3" id="KW-0547">Nucleotide-binding</keyword>
<dbReference type="GO" id="GO:0005524">
    <property type="term" value="F:ATP binding"/>
    <property type="evidence" value="ECO:0007669"/>
    <property type="project" value="UniProtKB-KW"/>
</dbReference>
<dbReference type="EMBL" id="DRTU01000048">
    <property type="protein sequence ID" value="HHI00058.1"/>
    <property type="molecule type" value="Genomic_DNA"/>
</dbReference>
<feature type="domain" description="MCM C-terminal" evidence="2">
    <location>
        <begin position="285"/>
        <end position="342"/>
    </location>
</feature>
<dbReference type="SUPFAM" id="SSF52540">
    <property type="entry name" value="P-loop containing nucleoside triphosphate hydrolases"/>
    <property type="match status" value="1"/>
</dbReference>